<evidence type="ECO:0000256" key="10">
    <source>
        <dbReference type="SAM" id="SignalP"/>
    </source>
</evidence>
<feature type="transmembrane region" description="Helical" evidence="9">
    <location>
        <begin position="383"/>
        <end position="400"/>
    </location>
</feature>
<dbReference type="GO" id="GO:0008270">
    <property type="term" value="F:zinc ion binding"/>
    <property type="evidence" value="ECO:0007669"/>
    <property type="project" value="UniProtKB-KW"/>
</dbReference>
<dbReference type="GO" id="GO:0043161">
    <property type="term" value="P:proteasome-mediated ubiquitin-dependent protein catabolic process"/>
    <property type="evidence" value="ECO:0007669"/>
    <property type="project" value="TreeGrafter"/>
</dbReference>
<feature type="transmembrane region" description="Helical" evidence="9">
    <location>
        <begin position="221"/>
        <end position="242"/>
    </location>
</feature>
<protein>
    <recommendedName>
        <fullName evidence="11">RING-type domain-containing protein</fullName>
    </recommendedName>
</protein>
<reference evidence="12 13" key="1">
    <citation type="submission" date="2024-04" db="EMBL/GenBank/DDBJ databases">
        <authorList>
            <person name="Rising A."/>
            <person name="Reimegard J."/>
            <person name="Sonavane S."/>
            <person name="Akerstrom W."/>
            <person name="Nylinder S."/>
            <person name="Hedman E."/>
            <person name="Kallberg Y."/>
        </authorList>
    </citation>
    <scope>NUCLEOTIDE SEQUENCE [LARGE SCALE GENOMIC DNA]</scope>
</reference>
<evidence type="ECO:0000256" key="1">
    <source>
        <dbReference type="ARBA" id="ARBA00004141"/>
    </source>
</evidence>
<dbReference type="PANTHER" id="PTHR22763">
    <property type="entry name" value="RING ZINC FINGER PROTEIN"/>
    <property type="match status" value="1"/>
</dbReference>
<feature type="transmembrane region" description="Helical" evidence="9">
    <location>
        <begin position="497"/>
        <end position="519"/>
    </location>
</feature>
<comment type="subcellular location">
    <subcellularLocation>
        <location evidence="1">Membrane</location>
        <topology evidence="1">Multi-pass membrane protein</topology>
    </subcellularLocation>
</comment>
<feature type="chain" id="PRO_5043606672" description="RING-type domain-containing protein" evidence="10">
    <location>
        <begin position="20"/>
        <end position="638"/>
    </location>
</feature>
<dbReference type="SUPFAM" id="SSF57850">
    <property type="entry name" value="RING/U-box"/>
    <property type="match status" value="1"/>
</dbReference>
<keyword evidence="10" id="KW-0732">Signal</keyword>
<feature type="transmembrane region" description="Helical" evidence="9">
    <location>
        <begin position="420"/>
        <end position="438"/>
    </location>
</feature>
<keyword evidence="2 9" id="KW-0812">Transmembrane</keyword>
<keyword evidence="6 9" id="KW-1133">Transmembrane helix</keyword>
<gene>
    <name evidence="12" type="ORF">LARSCL_LOCUS8636</name>
</gene>
<accession>A0AAV1ZZ06</accession>
<dbReference type="CDD" id="cd16476">
    <property type="entry name" value="RING-H2_RNF139-like"/>
    <property type="match status" value="1"/>
</dbReference>
<dbReference type="GO" id="GO:0061630">
    <property type="term" value="F:ubiquitin protein ligase activity"/>
    <property type="evidence" value="ECO:0007669"/>
    <property type="project" value="TreeGrafter"/>
</dbReference>
<feature type="transmembrane region" description="Helical" evidence="9">
    <location>
        <begin position="194"/>
        <end position="215"/>
    </location>
</feature>
<feature type="signal peptide" evidence="10">
    <location>
        <begin position="1"/>
        <end position="19"/>
    </location>
</feature>
<dbReference type="InterPro" id="IPR013083">
    <property type="entry name" value="Znf_RING/FYVE/PHD"/>
</dbReference>
<dbReference type="GO" id="GO:0016020">
    <property type="term" value="C:membrane"/>
    <property type="evidence" value="ECO:0007669"/>
    <property type="project" value="UniProtKB-SubCell"/>
</dbReference>
<dbReference type="Gene3D" id="3.30.40.10">
    <property type="entry name" value="Zinc/RING finger domain, C3HC4 (zinc finger)"/>
    <property type="match status" value="1"/>
</dbReference>
<evidence type="ECO:0000256" key="6">
    <source>
        <dbReference type="ARBA" id="ARBA00022989"/>
    </source>
</evidence>
<evidence type="ECO:0000256" key="7">
    <source>
        <dbReference type="ARBA" id="ARBA00023136"/>
    </source>
</evidence>
<evidence type="ECO:0000256" key="5">
    <source>
        <dbReference type="ARBA" id="ARBA00022833"/>
    </source>
</evidence>
<name>A0AAV1ZZ06_9ARAC</name>
<dbReference type="SMART" id="SM00184">
    <property type="entry name" value="RING"/>
    <property type="match status" value="1"/>
</dbReference>
<evidence type="ECO:0000313" key="12">
    <source>
        <dbReference type="EMBL" id="CAL1276419.1"/>
    </source>
</evidence>
<evidence type="ECO:0000313" key="13">
    <source>
        <dbReference type="Proteomes" id="UP001497382"/>
    </source>
</evidence>
<dbReference type="PANTHER" id="PTHR22763:SF191">
    <property type="entry name" value="RING FINGER PROTEIN 145 HOMOLOG"/>
    <property type="match status" value="1"/>
</dbReference>
<keyword evidence="7 9" id="KW-0472">Membrane</keyword>
<keyword evidence="13" id="KW-1185">Reference proteome</keyword>
<feature type="transmembrane region" description="Helical" evidence="9">
    <location>
        <begin position="354"/>
        <end position="371"/>
    </location>
</feature>
<evidence type="ECO:0000259" key="11">
    <source>
        <dbReference type="PROSITE" id="PS50089"/>
    </source>
</evidence>
<dbReference type="Pfam" id="PF13705">
    <property type="entry name" value="TRC8_N"/>
    <property type="match status" value="1"/>
</dbReference>
<feature type="transmembrane region" description="Helical" evidence="9">
    <location>
        <begin position="166"/>
        <end position="187"/>
    </location>
</feature>
<comment type="caution">
    <text evidence="12">The sequence shown here is derived from an EMBL/GenBank/DDBJ whole genome shotgun (WGS) entry which is preliminary data.</text>
</comment>
<keyword evidence="5" id="KW-0862">Zinc</keyword>
<evidence type="ECO:0000256" key="2">
    <source>
        <dbReference type="ARBA" id="ARBA00022692"/>
    </source>
</evidence>
<feature type="transmembrane region" description="Helical" evidence="9">
    <location>
        <begin position="102"/>
        <end position="120"/>
    </location>
</feature>
<dbReference type="InterPro" id="IPR050731">
    <property type="entry name" value="HRD1_E3_ubiq-ligases"/>
</dbReference>
<keyword evidence="3" id="KW-0479">Metal-binding</keyword>
<proteinExistence type="predicted"/>
<feature type="transmembrane region" description="Helical" evidence="9">
    <location>
        <begin position="319"/>
        <end position="342"/>
    </location>
</feature>
<dbReference type="InterPro" id="IPR001841">
    <property type="entry name" value="Znf_RING"/>
</dbReference>
<organism evidence="12 13">
    <name type="scientific">Larinioides sclopetarius</name>
    <dbReference type="NCBI Taxonomy" id="280406"/>
    <lineage>
        <taxon>Eukaryota</taxon>
        <taxon>Metazoa</taxon>
        <taxon>Ecdysozoa</taxon>
        <taxon>Arthropoda</taxon>
        <taxon>Chelicerata</taxon>
        <taxon>Arachnida</taxon>
        <taxon>Araneae</taxon>
        <taxon>Araneomorphae</taxon>
        <taxon>Entelegynae</taxon>
        <taxon>Araneoidea</taxon>
        <taxon>Araneidae</taxon>
        <taxon>Larinioides</taxon>
    </lineage>
</organism>
<keyword evidence="4 8" id="KW-0863">Zinc-finger</keyword>
<evidence type="ECO:0000256" key="8">
    <source>
        <dbReference type="PROSITE-ProRule" id="PRU00175"/>
    </source>
</evidence>
<sequence>MATLILVELFLHQTSVISALGKGRLAAGRASKMPINSKVNTLMDIVLRVPPVFFMDAVLNYDVSSLRFNPQRLFGSERSEMNQTIMNESSAFSPEQMKYQSFTPWLVQGLLVLGIAIPVFSFTTKQLVLIYIKITSLVMIASAYILNEGYIDFNINGTSDGQISKLTGSLYHLILLIVTTMFSLTLTGNTIPQLATWILFFMPRLSFLLPLPTAIIKLTPLFSLSGCIMLLACSIWMHGFNVCETIYNGLMWCHSIVESYDIFSIFEIHWVNLHIPQVFRTYWAIKNAYDIMIAMNESTEPLTAYDVTKISLISSTENLVSLIGLISIISLSVHSFSYMVHVFLELKEPFDKEIGQMLGSLLFLFCLQGNITHIDAEMRYQQVSHHFLLLLLALLHFLYYEIKDELLSIGTSNNPSTERHIKTLLIASLPIILSSMILQYEFSIDNSTTWLICSSALNAEIMLKSAVTIAIYTLLMIDAYKCGLWENLDDYIYNLKFGLNIVEFLLGICLVLTHTYIFFFESTSLIRIMLINVHLYFNVWVPFSRGKDVYYQHHTALNKVRDLPIATKEQLRQKKDVCAICYQPLNSARITNCNHFFHGVCLRKWLNVQSTCPLCFNGIETPSAAELFWQSINEAIMA</sequence>
<dbReference type="PROSITE" id="PS50089">
    <property type="entry name" value="ZF_RING_2"/>
    <property type="match status" value="1"/>
</dbReference>
<evidence type="ECO:0000256" key="9">
    <source>
        <dbReference type="SAM" id="Phobius"/>
    </source>
</evidence>
<dbReference type="AlphaFoldDB" id="A0AAV1ZZ06"/>
<evidence type="ECO:0000256" key="3">
    <source>
        <dbReference type="ARBA" id="ARBA00022723"/>
    </source>
</evidence>
<feature type="domain" description="RING-type" evidence="11">
    <location>
        <begin position="578"/>
        <end position="615"/>
    </location>
</feature>
<evidence type="ECO:0000256" key="4">
    <source>
        <dbReference type="ARBA" id="ARBA00022771"/>
    </source>
</evidence>
<dbReference type="EMBL" id="CAXIEN010000093">
    <property type="protein sequence ID" value="CAL1276419.1"/>
    <property type="molecule type" value="Genomic_DNA"/>
</dbReference>
<dbReference type="Proteomes" id="UP001497382">
    <property type="component" value="Unassembled WGS sequence"/>
</dbReference>
<dbReference type="Pfam" id="PF13639">
    <property type="entry name" value="zf-RING_2"/>
    <property type="match status" value="1"/>
</dbReference>
<feature type="transmembrane region" description="Helical" evidence="9">
    <location>
        <begin position="450"/>
        <end position="477"/>
    </location>
</feature>
<feature type="transmembrane region" description="Helical" evidence="9">
    <location>
        <begin position="127"/>
        <end position="146"/>
    </location>
</feature>
<dbReference type="InterPro" id="IPR025754">
    <property type="entry name" value="TRC8_N_dom"/>
</dbReference>
<dbReference type="GO" id="GO:0036503">
    <property type="term" value="P:ERAD pathway"/>
    <property type="evidence" value="ECO:0007669"/>
    <property type="project" value="TreeGrafter"/>
</dbReference>
<dbReference type="GO" id="GO:0012505">
    <property type="term" value="C:endomembrane system"/>
    <property type="evidence" value="ECO:0007669"/>
    <property type="project" value="TreeGrafter"/>
</dbReference>